<feature type="compositionally biased region" description="Acidic residues" evidence="1">
    <location>
        <begin position="56"/>
        <end position="70"/>
    </location>
</feature>
<evidence type="ECO:0000313" key="4">
    <source>
        <dbReference type="Proteomes" id="UP000252733"/>
    </source>
</evidence>
<evidence type="ECO:0000256" key="1">
    <source>
        <dbReference type="SAM" id="MobiDB-lite"/>
    </source>
</evidence>
<evidence type="ECO:0000259" key="2">
    <source>
        <dbReference type="Pfam" id="PF14371"/>
    </source>
</evidence>
<accession>A0A368V4Q7</accession>
<gene>
    <name evidence="3" type="ORF">DFO77_10933</name>
</gene>
<feature type="domain" description="DUF4412" evidence="2">
    <location>
        <begin position="203"/>
        <end position="248"/>
    </location>
</feature>
<dbReference type="AlphaFoldDB" id="A0A368V4Q7"/>
<dbReference type="Pfam" id="PF14371">
    <property type="entry name" value="DUF4412"/>
    <property type="match status" value="1"/>
</dbReference>
<evidence type="ECO:0000313" key="3">
    <source>
        <dbReference type="EMBL" id="RCW36069.1"/>
    </source>
</evidence>
<feature type="compositionally biased region" description="Basic and acidic residues" evidence="1">
    <location>
        <begin position="71"/>
        <end position="82"/>
    </location>
</feature>
<sequence>MKNIVNFSILLFLLMLPIKLSSQGFLKRVAKKASDKIEQKAEERAEKKIDEKIDEGLDSIESSMEDEEEKEKEISSESRSDRRMSALMKKMGVSGEPVPVADQYEFSSKMSMHFKNLDSQGNVQDEGDVVTYLSPEEKNFAYEFISGSPSNREGPQKGVFIMDYANGATIILSDEDGEKTGVVYGLKFFDEAIEDDDDLYEDEAGDDMDFENPNYKKTGRAKTIAGYKCEEYVFDNEEEMGSFWVTKEADWKARDTFSTIFRAGLYSHGIYKGMLMESESTDKETGEKSMMQVTEFDDDVSVHFKPGDYELTNLGSVDFNKMERSEEE</sequence>
<name>A0A368V4Q7_9BACT</name>
<keyword evidence="4" id="KW-1185">Reference proteome</keyword>
<dbReference type="InterPro" id="IPR025524">
    <property type="entry name" value="DUF4412"/>
</dbReference>
<feature type="compositionally biased region" description="Basic and acidic residues" evidence="1">
    <location>
        <begin position="37"/>
        <end position="55"/>
    </location>
</feature>
<feature type="region of interest" description="Disordered" evidence="1">
    <location>
        <begin position="37"/>
        <end position="82"/>
    </location>
</feature>
<dbReference type="Proteomes" id="UP000252733">
    <property type="component" value="Unassembled WGS sequence"/>
</dbReference>
<dbReference type="EMBL" id="QPIZ01000009">
    <property type="protein sequence ID" value="RCW36069.1"/>
    <property type="molecule type" value="Genomic_DNA"/>
</dbReference>
<comment type="caution">
    <text evidence="3">The sequence shown here is derived from an EMBL/GenBank/DDBJ whole genome shotgun (WGS) entry which is preliminary data.</text>
</comment>
<reference evidence="3 4" key="1">
    <citation type="submission" date="2018-07" db="EMBL/GenBank/DDBJ databases">
        <title>Freshwater and sediment microbial communities from various areas in North America, analyzing microbe dynamics in response to fracking.</title>
        <authorList>
            <person name="Lamendella R."/>
        </authorList>
    </citation>
    <scope>NUCLEOTIDE SEQUENCE [LARGE SCALE GENOMIC DNA]</scope>
    <source>
        <strain evidence="3 4">160A</strain>
    </source>
</reference>
<dbReference type="RefSeq" id="WP_114436917.1">
    <property type="nucleotide sequence ID" value="NZ_QPIZ01000009.1"/>
</dbReference>
<proteinExistence type="predicted"/>
<organism evidence="3 4">
    <name type="scientific">Marinilabilia salmonicolor</name>
    <dbReference type="NCBI Taxonomy" id="989"/>
    <lineage>
        <taxon>Bacteria</taxon>
        <taxon>Pseudomonadati</taxon>
        <taxon>Bacteroidota</taxon>
        <taxon>Bacteroidia</taxon>
        <taxon>Marinilabiliales</taxon>
        <taxon>Marinilabiliaceae</taxon>
        <taxon>Marinilabilia</taxon>
    </lineage>
</organism>
<protein>
    <submittedName>
        <fullName evidence="3">Uncharacterized protein DUF4412</fullName>
    </submittedName>
</protein>